<organism evidence="1 2">
    <name type="scientific">Candidatus Falkowbacteria bacterium GW2011_GWE1_38_31</name>
    <dbReference type="NCBI Taxonomy" id="1618638"/>
    <lineage>
        <taxon>Bacteria</taxon>
        <taxon>Candidatus Falkowiibacteriota</taxon>
    </lineage>
</organism>
<dbReference type="EMBL" id="LBUU01000001">
    <property type="protein sequence ID" value="KKQ71176.1"/>
    <property type="molecule type" value="Genomic_DNA"/>
</dbReference>
<dbReference type="AlphaFoldDB" id="A0A0G0N236"/>
<evidence type="ECO:0000313" key="1">
    <source>
        <dbReference type="EMBL" id="KKQ71176.1"/>
    </source>
</evidence>
<reference evidence="1 2" key="1">
    <citation type="journal article" date="2015" name="Nature">
        <title>rRNA introns, odd ribosomes, and small enigmatic genomes across a large radiation of phyla.</title>
        <authorList>
            <person name="Brown C.T."/>
            <person name="Hug L.A."/>
            <person name="Thomas B.C."/>
            <person name="Sharon I."/>
            <person name="Castelle C.J."/>
            <person name="Singh A."/>
            <person name="Wilkins M.J."/>
            <person name="Williams K.H."/>
            <person name="Banfield J.F."/>
        </authorList>
    </citation>
    <scope>NUCLEOTIDE SEQUENCE [LARGE SCALE GENOMIC DNA]</scope>
</reference>
<dbReference type="Proteomes" id="UP000034022">
    <property type="component" value="Unassembled WGS sequence"/>
</dbReference>
<name>A0A0G0N236_9BACT</name>
<proteinExistence type="predicted"/>
<evidence type="ECO:0000313" key="2">
    <source>
        <dbReference type="Proteomes" id="UP000034022"/>
    </source>
</evidence>
<protein>
    <submittedName>
        <fullName evidence="1">Uncharacterized protein</fullName>
    </submittedName>
</protein>
<gene>
    <name evidence="1" type="ORF">US91_C0001G0103</name>
</gene>
<comment type="caution">
    <text evidence="1">The sequence shown here is derived from an EMBL/GenBank/DDBJ whole genome shotgun (WGS) entry which is preliminary data.</text>
</comment>
<sequence length="770" mass="89839">MFKQKLENLNNLKKQDSSDVFIEKNLEEDNKKKEIRQQIFIELKNNYVDENENLRRDNALYCGIDVGEYYKPIISDKIAILWNKLLDDYNIDEWDEDNNNIQNFFGNIVLDKDLVCLLKKNFIDKKADLKDRIICTNVIRDIANSLVENDQEHVATEYVNMLEDLEKSKDVPYILKIYLERVVSEAKQLIESTYFDSYDDIELSKNTDERMKIINDFHDNKYDCINMVFDDKMKMILSEAVYREGYGDIFRPIGKMIDIDGKEDWDGDYIVSQAAPGRIGIYSLNGNMVGWKKEDEIKEEVEIDGQKTFYDFAINQNDVFFMNLLTSLPFRSALKDRIGFDIAGLSPEYQKSFLIYIKNKTEDEIDELIRFIKKSNNESCAVNRVKSFLSLESGELSGEEILLISESLKDDQDIANGIFAAYAKLSDQADISREQINEFFKVEKEFKTEDVDKVSRSILNKANSLLVNYVKQIKKGEEISTKELLDIIENYKEDAVVFSSIFKTAHEKEDVISFEELRGVDYKTSFSVELSSEEKKMILDVVRLNYPDKEQQEDILQKIEESFKNDKTKWHLLTRQGEQEKSLVSCLRFDELDEKNVYAATFNVGTAYRGSKLGDAMFDRVMTEVAQNKKIHAIAEMDKSVSDYYINKGGFNAKGIKTNEKTQRKYYEIERFDPENEFYGTKRITSNNDLLTYYKEGAKPDDLVRMQKYILVKKEDLNKAFNQREIEYILNNGYLLTRTIKNKPVNGRNDSYLVFEKKAMKARDDQKQAA</sequence>
<accession>A0A0G0N236</accession>